<dbReference type="Proteomes" id="UP000176700">
    <property type="component" value="Unassembled WGS sequence"/>
</dbReference>
<comment type="caution">
    <text evidence="2">The sequence shown here is derived from an EMBL/GenBank/DDBJ whole genome shotgun (WGS) entry which is preliminary data.</text>
</comment>
<protein>
    <submittedName>
        <fullName evidence="2">Uncharacterized protein</fullName>
    </submittedName>
</protein>
<dbReference type="EMBL" id="MHNI01000012">
    <property type="protein sequence ID" value="OGZ42936.1"/>
    <property type="molecule type" value="Genomic_DNA"/>
</dbReference>
<proteinExistence type="predicted"/>
<feature type="transmembrane region" description="Helical" evidence="1">
    <location>
        <begin position="58"/>
        <end position="76"/>
    </location>
</feature>
<feature type="transmembrane region" description="Helical" evidence="1">
    <location>
        <begin position="6"/>
        <end position="24"/>
    </location>
</feature>
<organism evidence="2 3">
    <name type="scientific">Candidatus Ryanbacteria bacterium RIFCSPHIGHO2_01_45_13</name>
    <dbReference type="NCBI Taxonomy" id="1802112"/>
    <lineage>
        <taxon>Bacteria</taxon>
        <taxon>Candidatus Ryaniibacteriota</taxon>
    </lineage>
</organism>
<dbReference type="AlphaFoldDB" id="A0A1G2FXY6"/>
<feature type="transmembrane region" description="Helical" evidence="1">
    <location>
        <begin position="31"/>
        <end position="52"/>
    </location>
</feature>
<sequence length="150" mass="16448">MIPDVSIDVLLYIFLTGVFFLLGIQKDAVRIVAAILSACVVLLLWLTFPVSAFIKNTIPQMLLFLIILVLLYAAFMKVRLFGEFQRQLVPVLFLSPLAAGLLLSGFVSLMPVHELLKLSPLGSVIFGGFYALFAWVVASVGGIVIFSQTK</sequence>
<reference evidence="2 3" key="1">
    <citation type="journal article" date="2016" name="Nat. Commun.">
        <title>Thousands of microbial genomes shed light on interconnected biogeochemical processes in an aquifer system.</title>
        <authorList>
            <person name="Anantharaman K."/>
            <person name="Brown C.T."/>
            <person name="Hug L.A."/>
            <person name="Sharon I."/>
            <person name="Castelle C.J."/>
            <person name="Probst A.J."/>
            <person name="Thomas B.C."/>
            <person name="Singh A."/>
            <person name="Wilkins M.J."/>
            <person name="Karaoz U."/>
            <person name="Brodie E.L."/>
            <person name="Williams K.H."/>
            <person name="Hubbard S.S."/>
            <person name="Banfield J.F."/>
        </authorList>
    </citation>
    <scope>NUCLEOTIDE SEQUENCE [LARGE SCALE GENOMIC DNA]</scope>
</reference>
<feature type="transmembrane region" description="Helical" evidence="1">
    <location>
        <begin position="124"/>
        <end position="146"/>
    </location>
</feature>
<evidence type="ECO:0000313" key="2">
    <source>
        <dbReference type="EMBL" id="OGZ42936.1"/>
    </source>
</evidence>
<evidence type="ECO:0000313" key="3">
    <source>
        <dbReference type="Proteomes" id="UP000176700"/>
    </source>
</evidence>
<keyword evidence="1" id="KW-0472">Membrane</keyword>
<name>A0A1G2FXY6_9BACT</name>
<evidence type="ECO:0000256" key="1">
    <source>
        <dbReference type="SAM" id="Phobius"/>
    </source>
</evidence>
<keyword evidence="1" id="KW-1133">Transmembrane helix</keyword>
<feature type="transmembrane region" description="Helical" evidence="1">
    <location>
        <begin position="88"/>
        <end position="112"/>
    </location>
</feature>
<keyword evidence="1" id="KW-0812">Transmembrane</keyword>
<gene>
    <name evidence="2" type="ORF">A2W41_02370</name>
</gene>
<accession>A0A1G2FXY6</accession>